<name>A0A0F9PYV0_9ZZZZ</name>
<evidence type="ECO:0000256" key="2">
    <source>
        <dbReference type="ARBA" id="ARBA00022540"/>
    </source>
</evidence>
<evidence type="ECO:0000313" key="6">
    <source>
        <dbReference type="EMBL" id="KKN36850.1"/>
    </source>
</evidence>
<evidence type="ECO:0000256" key="1">
    <source>
        <dbReference type="ARBA" id="ARBA00005439"/>
    </source>
</evidence>
<dbReference type="InterPro" id="IPR036787">
    <property type="entry name" value="T_IF-3_N_sf"/>
</dbReference>
<dbReference type="SUPFAM" id="SSF54364">
    <property type="entry name" value="Translation initiation factor IF3, N-terminal domain"/>
    <property type="match status" value="1"/>
</dbReference>
<dbReference type="InterPro" id="IPR036788">
    <property type="entry name" value="T_IF-3_C_sf"/>
</dbReference>
<feature type="domain" description="Translation initiation factor 3 C-terminal" evidence="4">
    <location>
        <begin position="80"/>
        <end position="164"/>
    </location>
</feature>
<dbReference type="InterPro" id="IPR019815">
    <property type="entry name" value="Translation_initiation_fac_3_C"/>
</dbReference>
<reference evidence="6" key="1">
    <citation type="journal article" date="2015" name="Nature">
        <title>Complex archaea that bridge the gap between prokaryotes and eukaryotes.</title>
        <authorList>
            <person name="Spang A."/>
            <person name="Saw J.H."/>
            <person name="Jorgensen S.L."/>
            <person name="Zaremba-Niedzwiedzka K."/>
            <person name="Martijn J."/>
            <person name="Lind A.E."/>
            <person name="van Eijk R."/>
            <person name="Schleper C."/>
            <person name="Guy L."/>
            <person name="Ettema T.J."/>
        </authorList>
    </citation>
    <scope>NUCLEOTIDE SEQUENCE</scope>
</reference>
<dbReference type="NCBIfam" id="TIGR00168">
    <property type="entry name" value="infC"/>
    <property type="match status" value="1"/>
</dbReference>
<dbReference type="Gene3D" id="3.30.110.10">
    <property type="entry name" value="Translation initiation factor 3 (IF-3), C-terminal domain"/>
    <property type="match status" value="1"/>
</dbReference>
<accession>A0A0F9PYV0</accession>
<dbReference type="AlphaFoldDB" id="A0A0F9PYV0"/>
<dbReference type="GO" id="GO:0016020">
    <property type="term" value="C:membrane"/>
    <property type="evidence" value="ECO:0007669"/>
    <property type="project" value="TreeGrafter"/>
</dbReference>
<sequence>MQLVNDRIHFEQVRVIDSDETQLGIMNTRDALREAKLQKLDLVLVAERANPPVCKIVDHGKEMYKAKKKANAAKKKQTVVETKEIQLRPVTDKHDLETKLKRAQGFIDKGKRVRFHMKFRGRERTHSHLGMEMMENILDTLENITVEKQPVLNGPNILMIVAPEKQQ</sequence>
<dbReference type="InterPro" id="IPR019814">
    <property type="entry name" value="Translation_initiation_fac_3_N"/>
</dbReference>
<comment type="caution">
    <text evidence="6">The sequence shown here is derived from an EMBL/GenBank/DDBJ whole genome shotgun (WGS) entry which is preliminary data.</text>
</comment>
<dbReference type="GO" id="GO:0005829">
    <property type="term" value="C:cytosol"/>
    <property type="evidence" value="ECO:0007669"/>
    <property type="project" value="TreeGrafter"/>
</dbReference>
<keyword evidence="3" id="KW-0648">Protein biosynthesis</keyword>
<dbReference type="GO" id="GO:0003743">
    <property type="term" value="F:translation initiation factor activity"/>
    <property type="evidence" value="ECO:0007669"/>
    <property type="project" value="UniProtKB-KW"/>
</dbReference>
<dbReference type="Pfam" id="PF00707">
    <property type="entry name" value="IF3_C"/>
    <property type="match status" value="1"/>
</dbReference>
<evidence type="ECO:0000259" key="4">
    <source>
        <dbReference type="Pfam" id="PF00707"/>
    </source>
</evidence>
<dbReference type="Pfam" id="PF05198">
    <property type="entry name" value="IF3_N"/>
    <property type="match status" value="1"/>
</dbReference>
<gene>
    <name evidence="6" type="ORF">LCGC14_0769420</name>
</gene>
<dbReference type="HAMAP" id="MF_00080">
    <property type="entry name" value="IF_3"/>
    <property type="match status" value="1"/>
</dbReference>
<proteinExistence type="inferred from homology"/>
<organism evidence="6">
    <name type="scientific">marine sediment metagenome</name>
    <dbReference type="NCBI Taxonomy" id="412755"/>
    <lineage>
        <taxon>unclassified sequences</taxon>
        <taxon>metagenomes</taxon>
        <taxon>ecological metagenomes</taxon>
    </lineage>
</organism>
<dbReference type="PANTHER" id="PTHR10938:SF0">
    <property type="entry name" value="TRANSLATION INITIATION FACTOR IF-3, MITOCHONDRIAL"/>
    <property type="match status" value="1"/>
</dbReference>
<dbReference type="PANTHER" id="PTHR10938">
    <property type="entry name" value="TRANSLATION INITIATION FACTOR IF-3"/>
    <property type="match status" value="1"/>
</dbReference>
<evidence type="ECO:0000256" key="3">
    <source>
        <dbReference type="ARBA" id="ARBA00022917"/>
    </source>
</evidence>
<evidence type="ECO:0000259" key="5">
    <source>
        <dbReference type="Pfam" id="PF05198"/>
    </source>
</evidence>
<dbReference type="GO" id="GO:0043022">
    <property type="term" value="F:ribosome binding"/>
    <property type="evidence" value="ECO:0007669"/>
    <property type="project" value="TreeGrafter"/>
</dbReference>
<keyword evidence="2" id="KW-0396">Initiation factor</keyword>
<dbReference type="SUPFAM" id="SSF55200">
    <property type="entry name" value="Translation initiation factor IF3, C-terminal domain"/>
    <property type="match status" value="1"/>
</dbReference>
<dbReference type="Gene3D" id="3.10.20.80">
    <property type="entry name" value="Translation initiation factor 3 (IF-3), N-terminal domain"/>
    <property type="match status" value="1"/>
</dbReference>
<feature type="domain" description="Translation initiation factor 3 N-terminal" evidence="5">
    <location>
        <begin position="4"/>
        <end position="72"/>
    </location>
</feature>
<dbReference type="GO" id="GO:0032790">
    <property type="term" value="P:ribosome disassembly"/>
    <property type="evidence" value="ECO:0007669"/>
    <property type="project" value="TreeGrafter"/>
</dbReference>
<protein>
    <recommendedName>
        <fullName evidence="7">Translation initiation factor IF-3</fullName>
    </recommendedName>
</protein>
<evidence type="ECO:0008006" key="7">
    <source>
        <dbReference type="Google" id="ProtNLM"/>
    </source>
</evidence>
<dbReference type="EMBL" id="LAZR01001938">
    <property type="protein sequence ID" value="KKN36850.1"/>
    <property type="molecule type" value="Genomic_DNA"/>
</dbReference>
<dbReference type="InterPro" id="IPR001288">
    <property type="entry name" value="Translation_initiation_fac_3"/>
</dbReference>
<comment type="similarity">
    <text evidence="1">Belongs to the IF-3 family.</text>
</comment>